<dbReference type="EMBL" id="VNKQ01000015">
    <property type="protein sequence ID" value="KAG0646627.1"/>
    <property type="molecule type" value="Genomic_DNA"/>
</dbReference>
<dbReference type="OrthoDB" id="4838114at2759"/>
<comment type="caution">
    <text evidence="3">The sequence shown here is derived from an EMBL/GenBank/DDBJ whole genome shotgun (WGS) entry which is preliminary data.</text>
</comment>
<organism evidence="3 4">
    <name type="scientific">Hyphodiscus hymeniophilus</name>
    <dbReference type="NCBI Taxonomy" id="353542"/>
    <lineage>
        <taxon>Eukaryota</taxon>
        <taxon>Fungi</taxon>
        <taxon>Dikarya</taxon>
        <taxon>Ascomycota</taxon>
        <taxon>Pezizomycotina</taxon>
        <taxon>Leotiomycetes</taxon>
        <taxon>Helotiales</taxon>
        <taxon>Hyphodiscaceae</taxon>
        <taxon>Hyphodiscus</taxon>
    </lineage>
</organism>
<protein>
    <submittedName>
        <fullName evidence="3">Uncharacterized protein</fullName>
    </submittedName>
</protein>
<sequence>MDSQPVQVQLGDVQKLEVVPEQEREERDSGYEDFDALDNEPEDSDMEGSIMHRPRPKKAVKAPVVPQRSDKRASKLLESVLLELKTLDGTVPAKDAEQSSIVSDPHELYLSSEEDVSLSDYEDSDSLVDFEPSEADESQPASRASSRRSQEDTARAVSLTIITKPQIIQVNIPRPASQNRHSTTLENHTAPMTNTTTSYISTHNPRRSAPLTLYPTSHRLSLASTTSNPLTYHSNQSVNSSSPRKSSKLNLSTLVTSAKNSFLASDPFASPSQAQANENEELESPITPKTPTSMAAAAFKKSLSRSINKRNPSMSKLSRAYKEAANQRESMRLARELAQEESKALRERIVLQRAETMPATTDAGGSMRYKDIMKAAGEVVRSPTSPVRERERQRTMSMGHKVSLSVGLARRKSVKGRGDRYLA</sequence>
<feature type="compositionally biased region" description="Basic and acidic residues" evidence="2">
    <location>
        <begin position="21"/>
        <end position="30"/>
    </location>
</feature>
<feature type="region of interest" description="Disordered" evidence="2">
    <location>
        <begin position="173"/>
        <end position="207"/>
    </location>
</feature>
<feature type="compositionally biased region" description="Polar residues" evidence="2">
    <location>
        <begin position="224"/>
        <end position="233"/>
    </location>
</feature>
<feature type="region of interest" description="Disordered" evidence="2">
    <location>
        <begin position="91"/>
        <end position="153"/>
    </location>
</feature>
<evidence type="ECO:0000256" key="2">
    <source>
        <dbReference type="SAM" id="MobiDB-lite"/>
    </source>
</evidence>
<name>A0A9P6VF10_9HELO</name>
<accession>A0A9P6VF10</accession>
<feature type="coiled-coil region" evidence="1">
    <location>
        <begin position="314"/>
        <end position="355"/>
    </location>
</feature>
<keyword evidence="4" id="KW-1185">Reference proteome</keyword>
<feature type="compositionally biased region" description="Low complexity" evidence="2">
    <location>
        <begin position="234"/>
        <end position="246"/>
    </location>
</feature>
<feature type="region of interest" description="Disordered" evidence="2">
    <location>
        <begin position="1"/>
        <end position="72"/>
    </location>
</feature>
<gene>
    <name evidence="3" type="ORF">D0Z07_7522</name>
</gene>
<evidence type="ECO:0000313" key="4">
    <source>
        <dbReference type="Proteomes" id="UP000785200"/>
    </source>
</evidence>
<evidence type="ECO:0000256" key="1">
    <source>
        <dbReference type="SAM" id="Coils"/>
    </source>
</evidence>
<feature type="compositionally biased region" description="Acidic residues" evidence="2">
    <location>
        <begin position="112"/>
        <end position="137"/>
    </location>
</feature>
<dbReference type="AlphaFoldDB" id="A0A9P6VF10"/>
<keyword evidence="1" id="KW-0175">Coiled coil</keyword>
<feature type="region of interest" description="Disordered" evidence="2">
    <location>
        <begin position="379"/>
        <end position="402"/>
    </location>
</feature>
<feature type="region of interest" description="Disordered" evidence="2">
    <location>
        <begin position="264"/>
        <end position="292"/>
    </location>
</feature>
<feature type="compositionally biased region" description="Polar residues" evidence="2">
    <location>
        <begin position="176"/>
        <end position="203"/>
    </location>
</feature>
<feature type="region of interest" description="Disordered" evidence="2">
    <location>
        <begin position="224"/>
        <end position="246"/>
    </location>
</feature>
<proteinExistence type="predicted"/>
<reference evidence="3" key="1">
    <citation type="submission" date="2019-07" db="EMBL/GenBank/DDBJ databases">
        <title>Hyphodiscus hymeniophilus genome sequencing and assembly.</title>
        <authorList>
            <person name="Kramer G."/>
            <person name="Nodwell J."/>
        </authorList>
    </citation>
    <scope>NUCLEOTIDE SEQUENCE</scope>
    <source>
        <strain evidence="3">ATCC 34498</strain>
    </source>
</reference>
<dbReference type="Proteomes" id="UP000785200">
    <property type="component" value="Unassembled WGS sequence"/>
</dbReference>
<feature type="compositionally biased region" description="Acidic residues" evidence="2">
    <location>
        <begin position="31"/>
        <end position="46"/>
    </location>
</feature>
<evidence type="ECO:0000313" key="3">
    <source>
        <dbReference type="EMBL" id="KAG0646627.1"/>
    </source>
</evidence>